<gene>
    <name evidence="2" type="ORF">ACA1_130500</name>
</gene>
<evidence type="ECO:0000313" key="2">
    <source>
        <dbReference type="EMBL" id="ELR14855.1"/>
    </source>
</evidence>
<dbReference type="GeneID" id="14915447"/>
<dbReference type="EMBL" id="KB008043">
    <property type="protein sequence ID" value="ELR14855.1"/>
    <property type="molecule type" value="Genomic_DNA"/>
</dbReference>
<dbReference type="InterPro" id="IPR036629">
    <property type="entry name" value="YjbJ_sf"/>
</dbReference>
<dbReference type="KEGG" id="acan:ACA1_130500"/>
<dbReference type="AlphaFoldDB" id="L8GPD7"/>
<dbReference type="InterPro" id="IPR003124">
    <property type="entry name" value="WH2_dom"/>
</dbReference>
<dbReference type="OrthoDB" id="27688at2759"/>
<dbReference type="Proteomes" id="UP000011083">
    <property type="component" value="Unassembled WGS sequence"/>
</dbReference>
<sequence length="346" mass="39150">MDSYALQAKEKVEEYKEVIADKAGELAGDVRDRSVKAGTVIRDKVANPLDTISEARAGFDSLFAAERVDRARESLETDAALAVGYKDQFLGAVKEAFGRVLKDQELTTAGHLQRTKGETEVRLQRAREEEKQFARLSAQFIEVLKRREALLSQLVHHSYRDQLRHVELPIEPSPKQLFFNSGAAGSEFKLRTVDRAPLLRDIRERRTMKPMVYVDVRERGLMRSIALTKADMPKGGIKARSNRLADLRWAIRHSDVQKLRSVPRASINDRSSPRLEGLTSAGRTVQAREVLEEVKQASKAELKHVETVDKSKPVIAMDKKETINEASWDRQSFLGEIRQGTELKHI</sequence>
<proteinExistence type="predicted"/>
<dbReference type="SUPFAM" id="SSF69047">
    <property type="entry name" value="Hypothetical protein YjbJ"/>
    <property type="match status" value="1"/>
</dbReference>
<reference evidence="2 3" key="1">
    <citation type="journal article" date="2013" name="Genome Biol.">
        <title>Genome of Acanthamoeba castellanii highlights extensive lateral gene transfer and early evolution of tyrosine kinase signaling.</title>
        <authorList>
            <person name="Clarke M."/>
            <person name="Lohan A.J."/>
            <person name="Liu B."/>
            <person name="Lagkouvardos I."/>
            <person name="Roy S."/>
            <person name="Zafar N."/>
            <person name="Bertelli C."/>
            <person name="Schilde C."/>
            <person name="Kianianmomeni A."/>
            <person name="Burglin T.R."/>
            <person name="Frech C."/>
            <person name="Turcotte B."/>
            <person name="Kopec K.O."/>
            <person name="Synnott J.M."/>
            <person name="Choo C."/>
            <person name="Paponov I."/>
            <person name="Finkler A."/>
            <person name="Soon Heng Tan C."/>
            <person name="Hutchins A.P."/>
            <person name="Weinmeier T."/>
            <person name="Rattei T."/>
            <person name="Chu J.S."/>
            <person name="Gimenez G."/>
            <person name="Irimia M."/>
            <person name="Rigden D.J."/>
            <person name="Fitzpatrick D.A."/>
            <person name="Lorenzo-Morales J."/>
            <person name="Bateman A."/>
            <person name="Chiu C.H."/>
            <person name="Tang P."/>
            <person name="Hegemann P."/>
            <person name="Fromm H."/>
            <person name="Raoult D."/>
            <person name="Greub G."/>
            <person name="Miranda-Saavedra D."/>
            <person name="Chen N."/>
            <person name="Nash P."/>
            <person name="Ginger M.L."/>
            <person name="Horn M."/>
            <person name="Schaap P."/>
            <person name="Caler L."/>
            <person name="Loftus B."/>
        </authorList>
    </citation>
    <scope>NUCLEOTIDE SEQUENCE [LARGE SCALE GENOMIC DNA]</scope>
    <source>
        <strain evidence="2 3">Neff</strain>
    </source>
</reference>
<protein>
    <submittedName>
        <fullName evidence="2">WH2 motif domain containing protein</fullName>
    </submittedName>
</protein>
<dbReference type="GO" id="GO:0003779">
    <property type="term" value="F:actin binding"/>
    <property type="evidence" value="ECO:0007669"/>
    <property type="project" value="InterPro"/>
</dbReference>
<accession>L8GPD7</accession>
<evidence type="ECO:0000259" key="1">
    <source>
        <dbReference type="PROSITE" id="PS51082"/>
    </source>
</evidence>
<feature type="domain" description="WH2" evidence="1">
    <location>
        <begin position="329"/>
        <end position="346"/>
    </location>
</feature>
<organism evidence="2 3">
    <name type="scientific">Acanthamoeba castellanii (strain ATCC 30010 / Neff)</name>
    <dbReference type="NCBI Taxonomy" id="1257118"/>
    <lineage>
        <taxon>Eukaryota</taxon>
        <taxon>Amoebozoa</taxon>
        <taxon>Discosea</taxon>
        <taxon>Longamoebia</taxon>
        <taxon>Centramoebida</taxon>
        <taxon>Acanthamoebidae</taxon>
        <taxon>Acanthamoeba</taxon>
    </lineage>
</organism>
<name>L8GPD7_ACACF</name>
<dbReference type="PROSITE" id="PS51082">
    <property type="entry name" value="WH2"/>
    <property type="match status" value="1"/>
</dbReference>
<dbReference type="RefSeq" id="XP_004336868.1">
    <property type="nucleotide sequence ID" value="XM_004336820.1"/>
</dbReference>
<dbReference type="VEuPathDB" id="AmoebaDB:ACA1_130500"/>
<keyword evidence="3" id="KW-1185">Reference proteome</keyword>
<evidence type="ECO:0000313" key="3">
    <source>
        <dbReference type="Proteomes" id="UP000011083"/>
    </source>
</evidence>